<reference evidence="2 3" key="1">
    <citation type="submission" date="2019-06" db="EMBL/GenBank/DDBJ databases">
        <title>Sequencing the genomes of 1000 actinobacteria strains.</title>
        <authorList>
            <person name="Klenk H.-P."/>
        </authorList>
    </citation>
    <scope>NUCLEOTIDE SEQUENCE [LARGE SCALE GENOMIC DNA]</scope>
    <source>
        <strain evidence="2 3">DSM 45015</strain>
    </source>
</reference>
<sequence length="400" mass="41293">MSRSKAFPSAAFSNGHVLELIRTGKATTRTELGRVTGLSRPAVALRVGELVAHGLVLEETTAPSNGGRPPSQLQFNSSGGVILTAALGISRSQVAVCDLSGRVLAQENGSPHVEHGPTAALEWVMDSWESLIGKTGHTVHDVYGTGISVPATVEFAVARTQNPPVLANWSDVAVEPQVAERFPGPVLLDNDVNVMALAEHRSLHGAPDADDMIVVKASTGIGAGIISGGALVRGSLGAAGELGHIPVRTSSTRPCRCGNTDCLETVAGGAALVEHLAAHPTNAETVHEVAELAHGGDPQATYAVRTAGRHLGEVLAGAVNLLNPAVITLGGDLAYAYDPLVAGVREVIFRRSTALATRQLRIVGSELGEQAGLLGCAVMVLDHILSPEAVNAMIASQTSR</sequence>
<keyword evidence="2" id="KW-0808">Transferase</keyword>
<evidence type="ECO:0000256" key="1">
    <source>
        <dbReference type="ARBA" id="ARBA00006479"/>
    </source>
</evidence>
<dbReference type="InterPro" id="IPR043129">
    <property type="entry name" value="ATPase_NBD"/>
</dbReference>
<dbReference type="PANTHER" id="PTHR18964:SF173">
    <property type="entry name" value="GLUCOKINASE"/>
    <property type="match status" value="1"/>
</dbReference>
<dbReference type="PANTHER" id="PTHR18964">
    <property type="entry name" value="ROK (REPRESSOR, ORF, KINASE) FAMILY"/>
    <property type="match status" value="1"/>
</dbReference>
<dbReference type="EMBL" id="VFQC01000001">
    <property type="protein sequence ID" value="TQN31686.1"/>
    <property type="molecule type" value="Genomic_DNA"/>
</dbReference>
<dbReference type="PROSITE" id="PS00519">
    <property type="entry name" value="HTH_ASNC_1"/>
    <property type="match status" value="1"/>
</dbReference>
<dbReference type="InterPro" id="IPR019885">
    <property type="entry name" value="Tscrpt_reg_HTH_AsnC-type_CS"/>
</dbReference>
<dbReference type="SUPFAM" id="SSF46785">
    <property type="entry name" value="Winged helix' DNA-binding domain"/>
    <property type="match status" value="1"/>
</dbReference>
<protein>
    <submittedName>
        <fullName evidence="2">Putative NBD/HSP70 family sugar kinase</fullName>
    </submittedName>
</protein>
<gene>
    <name evidence="2" type="ORF">FHX37_1605</name>
</gene>
<dbReference type="InterPro" id="IPR000600">
    <property type="entry name" value="ROK"/>
</dbReference>
<keyword evidence="3" id="KW-1185">Reference proteome</keyword>
<dbReference type="InterPro" id="IPR036388">
    <property type="entry name" value="WH-like_DNA-bd_sf"/>
</dbReference>
<evidence type="ECO:0000313" key="2">
    <source>
        <dbReference type="EMBL" id="TQN31686.1"/>
    </source>
</evidence>
<keyword evidence="2" id="KW-0418">Kinase</keyword>
<proteinExistence type="inferred from homology"/>
<dbReference type="Proteomes" id="UP000317422">
    <property type="component" value="Unassembled WGS sequence"/>
</dbReference>
<dbReference type="Pfam" id="PF00480">
    <property type="entry name" value="ROK"/>
    <property type="match status" value="1"/>
</dbReference>
<organism evidence="2 3">
    <name type="scientific">Haloactinospora alba</name>
    <dbReference type="NCBI Taxonomy" id="405555"/>
    <lineage>
        <taxon>Bacteria</taxon>
        <taxon>Bacillati</taxon>
        <taxon>Actinomycetota</taxon>
        <taxon>Actinomycetes</taxon>
        <taxon>Streptosporangiales</taxon>
        <taxon>Nocardiopsidaceae</taxon>
        <taxon>Haloactinospora</taxon>
    </lineage>
</organism>
<accession>A0A543NIM7</accession>
<dbReference type="SUPFAM" id="SSF53067">
    <property type="entry name" value="Actin-like ATPase domain"/>
    <property type="match status" value="1"/>
</dbReference>
<name>A0A543NIM7_9ACTN</name>
<comment type="similarity">
    <text evidence="1">Belongs to the ROK (NagC/XylR) family.</text>
</comment>
<dbReference type="Gene3D" id="1.10.10.10">
    <property type="entry name" value="Winged helix-like DNA-binding domain superfamily/Winged helix DNA-binding domain"/>
    <property type="match status" value="1"/>
</dbReference>
<dbReference type="OrthoDB" id="3863906at2"/>
<dbReference type="GO" id="GO:0016301">
    <property type="term" value="F:kinase activity"/>
    <property type="evidence" value="ECO:0007669"/>
    <property type="project" value="UniProtKB-KW"/>
</dbReference>
<dbReference type="RefSeq" id="WP_141923219.1">
    <property type="nucleotide sequence ID" value="NZ_VFQC01000001.1"/>
</dbReference>
<comment type="caution">
    <text evidence="2">The sequence shown here is derived from an EMBL/GenBank/DDBJ whole genome shotgun (WGS) entry which is preliminary data.</text>
</comment>
<dbReference type="Gene3D" id="3.30.420.40">
    <property type="match status" value="2"/>
</dbReference>
<dbReference type="InterPro" id="IPR036390">
    <property type="entry name" value="WH_DNA-bd_sf"/>
</dbReference>
<dbReference type="AlphaFoldDB" id="A0A543NIM7"/>
<evidence type="ECO:0000313" key="3">
    <source>
        <dbReference type="Proteomes" id="UP000317422"/>
    </source>
</evidence>